<dbReference type="GO" id="GO:0009007">
    <property type="term" value="F:site-specific DNA-methyltransferase (adenine-specific) activity"/>
    <property type="evidence" value="ECO:0007669"/>
    <property type="project" value="UniProtKB-EC"/>
</dbReference>
<keyword evidence="4" id="KW-1185">Reference proteome</keyword>
<dbReference type="GO" id="GO:0032259">
    <property type="term" value="P:methylation"/>
    <property type="evidence" value="ECO:0007669"/>
    <property type="project" value="InterPro"/>
</dbReference>
<dbReference type="REBASE" id="298405">
    <property type="entry name" value="Mne10166ORF508P"/>
</dbReference>
<dbReference type="InterPro" id="IPR011639">
    <property type="entry name" value="MethylTrfase_TaqI-like_dom"/>
</dbReference>
<dbReference type="Pfam" id="PF07669">
    <property type="entry name" value="Eco57I"/>
    <property type="match status" value="1"/>
</dbReference>
<dbReference type="Proteomes" id="UP000289440">
    <property type="component" value="Chromosome"/>
</dbReference>
<sequence length="893" mass="104168">MVPGVKAAKALVDLLRIHPKFSEYEIVNVAGEGDQNEELLNALEKVNKAIGKDPDKTKTITISCGRLTTGVTVPAWTAVLMLSGSTSTSASSYLQTIFRVQNPAIIGGKMKKNSYVFDFAPDRVLKIIVESMKVLNNNGNNGNNNDALSEFLNFCPVIGYKGAEMTKYQTEDLVNQVYNVMIEKIVKNGFDDINLFDKNSFSCTKDELISFEKLKNILKANKNILNQNVQINKHDLDIEIHSKKINELKEKFISEEQQEIKRKNNLKYKAILILRNIAIRIPLMIYGLNTKKIETLDIQNFSSLFDEESWNEFMPKGITKEHFNDFTKYFNKDIFVAAAKKIHMKLEFIKNLDVLEKVFEITKLFSTFKNPDSETVLTPWLVINKHLGQTLGGYVFYNNENEEELLDYDENIRLFYKKNEIVKKLKLTENIYSLKAKILDINSKTGLYLLFVAYNIFQHFIDKGYKQNREKLWQKIIENNVFAICRTKMAAAIVRRTLAIFENYKVNIIINENIVKEMGQQYPVYFKMMKKIKNSENWNIKDKNEIVFDVIVGNPPYQGNAKQQIYTDFYLLSRKIGNIVSLIFPTGWQEAKNTNNLQKMNTNEIKKDKQIVFIDNRQNIFKGIAGAEWTNFILWIKNYDNKLNGRQLFLKNGKNKEIKILPILKSEMFKNDEILKLADLVETSKKFISITKKAKNQNNYNLATNIFDIDRINETDIFLDHKDLNYNILVYGAENRRRKIKFLKNFQTSKKTFLNKYKVFIPYAWGDMNEAKYLGGSYSDIIIASPNEIATSSFIEQMSFETFEEAQKYAKYLMTKFLRALLYKNKFSHHARTAWYSIPLQDFSEPWWEKSIEEIDKHLMQKYNIPNDIQEFVFKNIQPKSENNILNFKKDKK</sequence>
<evidence type="ECO:0000259" key="2">
    <source>
        <dbReference type="Pfam" id="PF07669"/>
    </source>
</evidence>
<dbReference type="InterPro" id="IPR002052">
    <property type="entry name" value="DNA_methylase_N6_adenine_CS"/>
</dbReference>
<reference evidence="3 4" key="1">
    <citation type="submission" date="2019-01" db="EMBL/GenBank/DDBJ databases">
        <authorList>
            <consortium name="Pathogen Informatics"/>
        </authorList>
    </citation>
    <scope>NUCLEOTIDE SEQUENCE [LARGE SCALE GENOMIC DNA]</scope>
    <source>
        <strain evidence="3 4">NCTC10166</strain>
    </source>
</reference>
<dbReference type="AlphaFoldDB" id="A0A449A5G7"/>
<evidence type="ECO:0000256" key="1">
    <source>
        <dbReference type="SAM" id="Coils"/>
    </source>
</evidence>
<name>A0A449A5G7_9BACT</name>
<protein>
    <recommendedName>
        <fullName evidence="2">Type II methyltransferase M.TaqI-like domain-containing protein</fullName>
    </recommendedName>
</protein>
<keyword evidence="1" id="KW-0175">Coiled coil</keyword>
<accession>A0A449A5G7</accession>
<dbReference type="PROSITE" id="PS00092">
    <property type="entry name" value="N6_MTASE"/>
    <property type="match status" value="1"/>
</dbReference>
<feature type="domain" description="Type II methyltransferase M.TaqI-like" evidence="2">
    <location>
        <begin position="479"/>
        <end position="621"/>
    </location>
</feature>
<dbReference type="Gene3D" id="3.40.50.150">
    <property type="entry name" value="Vaccinia Virus protein VP39"/>
    <property type="match status" value="1"/>
</dbReference>
<feature type="coiled-coil region" evidence="1">
    <location>
        <begin position="231"/>
        <end position="258"/>
    </location>
</feature>
<dbReference type="GO" id="GO:0006304">
    <property type="term" value="P:DNA modification"/>
    <property type="evidence" value="ECO:0007669"/>
    <property type="project" value="InterPro"/>
</dbReference>
<dbReference type="OrthoDB" id="9813673at2"/>
<dbReference type="RefSeq" id="WP_129719915.1">
    <property type="nucleotide sequence ID" value="NZ_LR214951.1"/>
</dbReference>
<gene>
    <name evidence="3" type="ORF">NCTC10166_00508</name>
</gene>
<organism evidence="3 4">
    <name type="scientific">Mesomycoplasma neurolyticum</name>
    <dbReference type="NCBI Taxonomy" id="2120"/>
    <lineage>
        <taxon>Bacteria</taxon>
        <taxon>Bacillati</taxon>
        <taxon>Mycoplasmatota</taxon>
        <taxon>Mycoplasmoidales</taxon>
        <taxon>Metamycoplasmataceae</taxon>
        <taxon>Mesomycoplasma</taxon>
    </lineage>
</organism>
<dbReference type="KEGG" id="mnu:NCTC10166_00508"/>
<dbReference type="GO" id="GO:0003676">
    <property type="term" value="F:nucleic acid binding"/>
    <property type="evidence" value="ECO:0007669"/>
    <property type="project" value="InterPro"/>
</dbReference>
<dbReference type="InterPro" id="IPR029063">
    <property type="entry name" value="SAM-dependent_MTases_sf"/>
</dbReference>
<proteinExistence type="predicted"/>
<evidence type="ECO:0000313" key="4">
    <source>
        <dbReference type="Proteomes" id="UP000289440"/>
    </source>
</evidence>
<evidence type="ECO:0000313" key="3">
    <source>
        <dbReference type="EMBL" id="VEU59530.1"/>
    </source>
</evidence>
<dbReference type="EMBL" id="LR214951">
    <property type="protein sequence ID" value="VEU59530.1"/>
    <property type="molecule type" value="Genomic_DNA"/>
</dbReference>